<feature type="transmembrane region" description="Helical" evidence="6">
    <location>
        <begin position="321"/>
        <end position="340"/>
    </location>
</feature>
<feature type="transmembrane region" description="Helical" evidence="6">
    <location>
        <begin position="477"/>
        <end position="495"/>
    </location>
</feature>
<keyword evidence="3 6" id="KW-0812">Transmembrane</keyword>
<evidence type="ECO:0000256" key="5">
    <source>
        <dbReference type="ARBA" id="ARBA00023136"/>
    </source>
</evidence>
<dbReference type="GO" id="GO:0005886">
    <property type="term" value="C:plasma membrane"/>
    <property type="evidence" value="ECO:0007669"/>
    <property type="project" value="UniProtKB-SubCell"/>
</dbReference>
<sequence length="496" mass="53595">MSTSKTDSRSDHDYQDVLRHQRGHGLGANSGLRRGLVFLTVVLVASLSGHFLISDGEYGLFVLLPTLVVIVMALLTHRTLEALLAGTLSGFLVLSPTTAVQEMAFTGLAVMQNPTMGWIILVCGLLGSLIGLLQFARGTEAFSISAGRHLKTRRSAMLGSTALGTLIFIDDYLNTMTVSSAMKKLFDKLKISRSMLAYVVDSTAAPICLLIPFSTWAIYLSGLLESNNVAESGQGFSYYLTLIPYLFYPWMALLIVILVGAGLIPVIGRMKAAERGEEQFQESDTKEANGLVEKPPRLMNFVLPIVTLLVATWWFDIDALIGVGFALLVTLVLYVAQDIAPLNRLFDELLEGFQQMLVPLGIVFAAFMLQEVNESLSLTSTIIGWVEPVMRGNWLPGITFLVLALLAFATGSFWGIYAIAFPIVIPLALATDASLPLTLGAMISAGAFGSHACFFGDSTVLSARGCGITPMQHAMTQLPYVLISAVASTLLFFIFG</sequence>
<feature type="domain" description="Na+/H+ antiporter NhaC-like C-terminal" evidence="7">
    <location>
        <begin position="237"/>
        <end position="496"/>
    </location>
</feature>
<evidence type="ECO:0000259" key="7">
    <source>
        <dbReference type="Pfam" id="PF03553"/>
    </source>
</evidence>
<gene>
    <name evidence="8" type="ORF">HHSLTHF2_32770</name>
</gene>
<keyword evidence="5 6" id="KW-0472">Membrane</keyword>
<feature type="transmembrane region" description="Helical" evidence="6">
    <location>
        <begin position="58"/>
        <end position="76"/>
    </location>
</feature>
<feature type="transmembrane region" description="Helical" evidence="6">
    <location>
        <begin position="195"/>
        <end position="219"/>
    </location>
</feature>
<feature type="transmembrane region" description="Helical" evidence="6">
    <location>
        <begin position="298"/>
        <end position="315"/>
    </location>
</feature>
<feature type="transmembrane region" description="Helical" evidence="6">
    <location>
        <begin position="117"/>
        <end position="136"/>
    </location>
</feature>
<evidence type="ECO:0000313" key="8">
    <source>
        <dbReference type="EMBL" id="BCB09387.1"/>
    </source>
</evidence>
<reference evidence="8 9" key="1">
    <citation type="submission" date="2020-03" db="EMBL/GenBank/DDBJ databases">
        <title>Complete Genome Sequence of Halomonas hydrothermalis Strain Slthf2, Halophilic Bacterium Isolated from Deep-Sea Hydrothermal-Vent Environments.</title>
        <authorList>
            <person name="Takeyama N."/>
            <person name="Huang M."/>
            <person name="Sato K."/>
            <person name="Galipon J."/>
            <person name="Arakawa K."/>
        </authorList>
    </citation>
    <scope>NUCLEOTIDE SEQUENCE [LARGE SCALE GENOMIC DNA]</scope>
    <source>
        <strain evidence="8 9">Slthf2</strain>
    </source>
</reference>
<dbReference type="InterPro" id="IPR018461">
    <property type="entry name" value="Na/H_Antiport_NhaC-like_C"/>
</dbReference>
<name>A0A6F8U6T6_9GAMM</name>
<evidence type="ECO:0000313" key="9">
    <source>
        <dbReference type="Proteomes" id="UP000502259"/>
    </source>
</evidence>
<keyword evidence="4 6" id="KW-1133">Transmembrane helix</keyword>
<protein>
    <submittedName>
        <fullName evidence="8">Sodium:proton antiporter</fullName>
    </submittedName>
</protein>
<evidence type="ECO:0000256" key="2">
    <source>
        <dbReference type="ARBA" id="ARBA00022475"/>
    </source>
</evidence>
<evidence type="ECO:0000256" key="6">
    <source>
        <dbReference type="SAM" id="Phobius"/>
    </source>
</evidence>
<proteinExistence type="predicted"/>
<dbReference type="AlphaFoldDB" id="A0A6F8U6T6"/>
<organism evidence="8 9">
    <name type="scientific">Halomonas hydrothermalis</name>
    <dbReference type="NCBI Taxonomy" id="115561"/>
    <lineage>
        <taxon>Bacteria</taxon>
        <taxon>Pseudomonadati</taxon>
        <taxon>Pseudomonadota</taxon>
        <taxon>Gammaproteobacteria</taxon>
        <taxon>Oceanospirillales</taxon>
        <taxon>Halomonadaceae</taxon>
        <taxon>Halomonas</taxon>
    </lineage>
</organism>
<dbReference type="EMBL" id="AP022843">
    <property type="protein sequence ID" value="BCB09387.1"/>
    <property type="molecule type" value="Genomic_DNA"/>
</dbReference>
<feature type="transmembrane region" description="Helical" evidence="6">
    <location>
        <begin position="35"/>
        <end position="53"/>
    </location>
</feature>
<evidence type="ECO:0000256" key="1">
    <source>
        <dbReference type="ARBA" id="ARBA00004651"/>
    </source>
</evidence>
<feature type="transmembrane region" description="Helical" evidence="6">
    <location>
        <begin position="82"/>
        <end position="105"/>
    </location>
</feature>
<feature type="transmembrane region" description="Helical" evidence="6">
    <location>
        <begin position="398"/>
        <end position="425"/>
    </location>
</feature>
<keyword evidence="2" id="KW-1003">Cell membrane</keyword>
<feature type="transmembrane region" description="Helical" evidence="6">
    <location>
        <begin position="352"/>
        <end position="369"/>
    </location>
</feature>
<comment type="subcellular location">
    <subcellularLocation>
        <location evidence="1">Cell membrane</location>
        <topology evidence="1">Multi-pass membrane protein</topology>
    </subcellularLocation>
</comment>
<keyword evidence="9" id="KW-1185">Reference proteome</keyword>
<dbReference type="Pfam" id="PF03553">
    <property type="entry name" value="Na_H_antiporter"/>
    <property type="match status" value="1"/>
</dbReference>
<feature type="transmembrane region" description="Helical" evidence="6">
    <location>
        <begin position="247"/>
        <end position="267"/>
    </location>
</feature>
<dbReference type="PANTHER" id="PTHR43478">
    <property type="entry name" value="NA+/H+ ANTIPORTER-RELATED"/>
    <property type="match status" value="1"/>
</dbReference>
<evidence type="ECO:0000256" key="3">
    <source>
        <dbReference type="ARBA" id="ARBA00022692"/>
    </source>
</evidence>
<accession>A0A6F8U6T6</accession>
<dbReference type="Proteomes" id="UP000502259">
    <property type="component" value="Chromosome"/>
</dbReference>
<dbReference type="PANTHER" id="PTHR43478:SF1">
    <property type="entry name" value="NA+_H+ ANTIPORTER NHAC-LIKE C-TERMINAL DOMAIN-CONTAINING PROTEIN"/>
    <property type="match status" value="1"/>
</dbReference>
<evidence type="ECO:0000256" key="4">
    <source>
        <dbReference type="ARBA" id="ARBA00022989"/>
    </source>
</evidence>